<dbReference type="GO" id="GO:0003677">
    <property type="term" value="F:DNA binding"/>
    <property type="evidence" value="ECO:0007669"/>
    <property type="project" value="UniProtKB-KW"/>
</dbReference>
<dbReference type="InterPro" id="IPR016032">
    <property type="entry name" value="Sig_transdc_resp-reg_C-effctor"/>
</dbReference>
<comment type="caution">
    <text evidence="6">The sequence shown here is derived from an EMBL/GenBank/DDBJ whole genome shotgun (WGS) entry which is preliminary data.</text>
</comment>
<dbReference type="SUPFAM" id="SSF46894">
    <property type="entry name" value="C-terminal effector domain of the bipartite response regulators"/>
    <property type="match status" value="1"/>
</dbReference>
<feature type="region of interest" description="Disordered" evidence="4">
    <location>
        <begin position="601"/>
        <end position="638"/>
    </location>
</feature>
<feature type="compositionally biased region" description="Low complexity" evidence="4">
    <location>
        <begin position="609"/>
        <end position="638"/>
    </location>
</feature>
<dbReference type="Proteomes" id="UP001139308">
    <property type="component" value="Unassembled WGS sequence"/>
</dbReference>
<dbReference type="InterPro" id="IPR027417">
    <property type="entry name" value="P-loop_NTPase"/>
</dbReference>
<gene>
    <name evidence="6" type="ORF">L5014_37440</name>
</gene>
<dbReference type="Gene3D" id="1.25.40.10">
    <property type="entry name" value="Tetratricopeptide repeat domain"/>
    <property type="match status" value="1"/>
</dbReference>
<evidence type="ECO:0000256" key="1">
    <source>
        <dbReference type="ARBA" id="ARBA00023015"/>
    </source>
</evidence>
<evidence type="ECO:0000259" key="5">
    <source>
        <dbReference type="PROSITE" id="PS50043"/>
    </source>
</evidence>
<keyword evidence="7" id="KW-1185">Reference proteome</keyword>
<proteinExistence type="predicted"/>
<evidence type="ECO:0000313" key="7">
    <source>
        <dbReference type="Proteomes" id="UP001139308"/>
    </source>
</evidence>
<dbReference type="EMBL" id="JAKLJA010000081">
    <property type="protein sequence ID" value="MCG5078934.1"/>
    <property type="molecule type" value="Genomic_DNA"/>
</dbReference>
<keyword evidence="3" id="KW-0804">Transcription</keyword>
<sequence>MPPSVPSSSKNAPGTERAASELVLKTVAPREPAHLLTRARLSAANAALRERAAVLVQAPAGFGKTSLLALWRREYLSHGTAVAWFSADERDEAQRLVPGLVQAVRTACARPAFARHLADGAMGAMGAMGTVGTVGAASELEGVTAWLAEVAQLSFELVLIVDEAERLPASGVRALVYILHNAPPNLRTVVAARHGLDAPLADLLAYGQCVWVDADALRLRIDETIALVAARFGERADADAGARLFELCEGWPLGLQLALAAMERASDPRQIVEPLEGASGELRERLLQALIARLAPADVDFLTRISIVDTLHPALCVALTGEAQAPERLARLARDTPMFTAADGNEWLQLHALVRDVLRARLAQWPQAEDAESRTQPQAPGQTQTQSQPQPHPQSQSQSQTQPQSQSQPQSPTPTQSQPQPQPQSQTQPQAQLHARAAAWLAAQGMTEQAARHAHAAGQHGLAFELAERSLLDAVRQGHLPAMLEWLELLPEAELEARPRLRLAAAWALALGERHPEAERQVERVLAGPGVDAELRYECALILSAAAWFADDIDRCVALFEPWADAAPSTHPWLAQVHANRLGARALALGEPAQARQFLQRAPQGPAPTHSQTRTHTQTHTQTQTQTQAQTHTQPQAPQSYVGRWGTFVVGLSYLQEGQLQLAESVLMPALASADADLGRRHPLSGMLATLCATLAYEADRIDDTAALLANRLDVLERSGTPDTVVLAWRTAARVATARGAEHRALDLLESLHALGVTRRLPRLSMASLAEQVRMHANCYRVQTCEALMQRIDELAREEAASPRPLWRRQVLLMQAQAQASAAIAARRWQQALDALDQAAQLADAMKRRCEGIEIMALRAYALEQTGAGGRALLLEAVDLAQTFHLTRTLSDLHPAVADWARRTLETSPGEAARSPSPIAAPRAIRATPQTRAVSGVVLTPKEREILELLARALSNKEIALALGVGEATVKWHLKNLFGKLDASSRKHAVRRALMLGLLEMAE</sequence>
<dbReference type="PRINTS" id="PR00038">
    <property type="entry name" value="HTHLUXR"/>
</dbReference>
<dbReference type="SMART" id="SM00421">
    <property type="entry name" value="HTH_LUXR"/>
    <property type="match status" value="1"/>
</dbReference>
<dbReference type="PANTHER" id="PTHR44688">
    <property type="entry name" value="DNA-BINDING TRANSCRIPTIONAL ACTIVATOR DEVR_DOSR"/>
    <property type="match status" value="1"/>
</dbReference>
<dbReference type="Pfam" id="PF00196">
    <property type="entry name" value="GerE"/>
    <property type="match status" value="1"/>
</dbReference>
<dbReference type="InterPro" id="IPR036388">
    <property type="entry name" value="WH-like_DNA-bd_sf"/>
</dbReference>
<evidence type="ECO:0000256" key="4">
    <source>
        <dbReference type="SAM" id="MobiDB-lite"/>
    </source>
</evidence>
<dbReference type="InterPro" id="IPR059106">
    <property type="entry name" value="WHD_MalT"/>
</dbReference>
<accession>A0A9X2A1E7</accession>
<dbReference type="InterPro" id="IPR000792">
    <property type="entry name" value="Tscrpt_reg_LuxR_C"/>
</dbReference>
<name>A0A9X2A1E7_9BURK</name>
<dbReference type="Pfam" id="PF25873">
    <property type="entry name" value="WHD_MalT"/>
    <property type="match status" value="1"/>
</dbReference>
<feature type="compositionally biased region" description="Low complexity" evidence="4">
    <location>
        <begin position="375"/>
        <end position="436"/>
    </location>
</feature>
<reference evidence="6" key="1">
    <citation type="submission" date="2022-01" db="EMBL/GenBank/DDBJ databases">
        <title>Genome sequence and assembly of Parabukholderia sp. RG36.</title>
        <authorList>
            <person name="Chhetri G."/>
        </authorList>
    </citation>
    <scope>NUCLEOTIDE SEQUENCE</scope>
    <source>
        <strain evidence="6">RG36</strain>
    </source>
</reference>
<evidence type="ECO:0000256" key="2">
    <source>
        <dbReference type="ARBA" id="ARBA00023125"/>
    </source>
</evidence>
<feature type="domain" description="HTH luxR-type" evidence="5">
    <location>
        <begin position="932"/>
        <end position="997"/>
    </location>
</feature>
<evidence type="ECO:0000256" key="3">
    <source>
        <dbReference type="ARBA" id="ARBA00023163"/>
    </source>
</evidence>
<organism evidence="6 7">
    <name type="scientific">Paraburkholderia tagetis</name>
    <dbReference type="NCBI Taxonomy" id="2913261"/>
    <lineage>
        <taxon>Bacteria</taxon>
        <taxon>Pseudomonadati</taxon>
        <taxon>Pseudomonadota</taxon>
        <taxon>Betaproteobacteria</taxon>
        <taxon>Burkholderiales</taxon>
        <taxon>Burkholderiaceae</taxon>
        <taxon>Paraburkholderia</taxon>
    </lineage>
</organism>
<dbReference type="CDD" id="cd06170">
    <property type="entry name" value="LuxR_C_like"/>
    <property type="match status" value="1"/>
</dbReference>
<protein>
    <submittedName>
        <fullName evidence="6">LuxR C-terminal-related transcriptional regulator</fullName>
    </submittedName>
</protein>
<feature type="region of interest" description="Disordered" evidence="4">
    <location>
        <begin position="366"/>
        <end position="436"/>
    </location>
</feature>
<keyword evidence="1" id="KW-0805">Transcription regulation</keyword>
<evidence type="ECO:0000313" key="6">
    <source>
        <dbReference type="EMBL" id="MCG5078934.1"/>
    </source>
</evidence>
<dbReference type="GO" id="GO:0006355">
    <property type="term" value="P:regulation of DNA-templated transcription"/>
    <property type="evidence" value="ECO:0007669"/>
    <property type="project" value="InterPro"/>
</dbReference>
<keyword evidence="2" id="KW-0238">DNA-binding</keyword>
<dbReference type="PROSITE" id="PS50043">
    <property type="entry name" value="HTH_LUXR_2"/>
    <property type="match status" value="1"/>
</dbReference>
<dbReference type="InterPro" id="IPR011990">
    <property type="entry name" value="TPR-like_helical_dom_sf"/>
</dbReference>
<dbReference type="Gene3D" id="1.10.10.10">
    <property type="entry name" value="Winged helix-like DNA-binding domain superfamily/Winged helix DNA-binding domain"/>
    <property type="match status" value="1"/>
</dbReference>
<dbReference type="AlphaFoldDB" id="A0A9X2A1E7"/>
<dbReference type="PANTHER" id="PTHR44688:SF16">
    <property type="entry name" value="DNA-BINDING TRANSCRIPTIONAL ACTIVATOR DEVR_DOSR"/>
    <property type="match status" value="1"/>
</dbReference>
<dbReference type="SUPFAM" id="SSF52540">
    <property type="entry name" value="P-loop containing nucleoside triphosphate hydrolases"/>
    <property type="match status" value="1"/>
</dbReference>